<dbReference type="GO" id="GO:0043025">
    <property type="term" value="C:neuronal cell body"/>
    <property type="evidence" value="ECO:0007669"/>
    <property type="project" value="TreeGrafter"/>
</dbReference>
<protein>
    <recommendedName>
        <fullName evidence="8">Gustatory receptor</fullName>
    </recommendedName>
</protein>
<evidence type="ECO:0000256" key="1">
    <source>
        <dbReference type="ARBA" id="ARBA00004651"/>
    </source>
</evidence>
<sequence length="368" mass="43010">MSIVENIPLWMRTIYRLLGVVQFSYKTPTSFSRCIPRIYCIPVFILYGYCCYSYYSIKFMLRNTIVQKVDFIISSVGVLSTTTSLLLFGLRSSKLKLLLLTLDKLKSHSLHEIRQKNYLKNISLVIILLHVLLSLIFPTVFIREVYYFMPVTVGLFDHLFLNEILESVRAEFAIINEELSRHALFTRIITITADGTIQQQSKKEIDFTLRRVEEVILRHCDLVSLVFNINKLFSITTVASMITWFVYVTDIIYYFLQTTAGSKLSLQDWIFISTNASLFFLWLPIMVRMYSRVQKEANETSAFVHDLWNGCSKTEDKDRKIYHLELVSLRLLNNKLYLTANSFFYLDETFCHTMVAAVATYVIILFQF</sequence>
<dbReference type="GO" id="GO:0007635">
    <property type="term" value="P:chemosensory behavior"/>
    <property type="evidence" value="ECO:0007669"/>
    <property type="project" value="TreeGrafter"/>
</dbReference>
<feature type="transmembrane region" description="Helical" evidence="8">
    <location>
        <begin position="69"/>
        <end position="90"/>
    </location>
</feature>
<keyword evidence="6 8" id="KW-0675">Receptor</keyword>
<evidence type="ECO:0000313" key="10">
    <source>
        <dbReference type="Proteomes" id="UP001168821"/>
    </source>
</evidence>
<dbReference type="GO" id="GO:0005886">
    <property type="term" value="C:plasma membrane"/>
    <property type="evidence" value="ECO:0007669"/>
    <property type="project" value="UniProtKB-SubCell"/>
</dbReference>
<name>A0AA38MGK5_9CUCU</name>
<proteinExistence type="inferred from homology"/>
<feature type="transmembrane region" description="Helical" evidence="8">
    <location>
        <begin position="122"/>
        <end position="142"/>
    </location>
</feature>
<comment type="caution">
    <text evidence="8">Lacks conserved residue(s) required for the propagation of feature annotation.</text>
</comment>
<dbReference type="PANTHER" id="PTHR21143">
    <property type="entry name" value="INVERTEBRATE GUSTATORY RECEPTOR"/>
    <property type="match status" value="1"/>
</dbReference>
<keyword evidence="5 8" id="KW-0472">Membrane</keyword>
<evidence type="ECO:0000256" key="6">
    <source>
        <dbReference type="ARBA" id="ARBA00023170"/>
    </source>
</evidence>
<dbReference type="GO" id="GO:0008049">
    <property type="term" value="P:male courtship behavior"/>
    <property type="evidence" value="ECO:0007669"/>
    <property type="project" value="TreeGrafter"/>
</dbReference>
<accession>A0AA38MGK5</accession>
<dbReference type="Proteomes" id="UP001168821">
    <property type="component" value="Unassembled WGS sequence"/>
</dbReference>
<feature type="transmembrane region" description="Helical" evidence="8">
    <location>
        <begin position="232"/>
        <end position="256"/>
    </location>
</feature>
<evidence type="ECO:0000256" key="5">
    <source>
        <dbReference type="ARBA" id="ARBA00023136"/>
    </source>
</evidence>
<feature type="transmembrane region" description="Helical" evidence="8">
    <location>
        <begin position="343"/>
        <end position="366"/>
    </location>
</feature>
<comment type="subcellular location">
    <subcellularLocation>
        <location evidence="1 8">Cell membrane</location>
        <topology evidence="1 8">Multi-pass membrane protein</topology>
    </subcellularLocation>
</comment>
<keyword evidence="2 8" id="KW-1003">Cell membrane</keyword>
<comment type="similarity">
    <text evidence="8">Belongs to the insect chemoreceptor superfamily. Gustatory receptor (GR) family.</text>
</comment>
<dbReference type="GO" id="GO:0050909">
    <property type="term" value="P:sensory perception of taste"/>
    <property type="evidence" value="ECO:0007669"/>
    <property type="project" value="InterPro"/>
</dbReference>
<keyword evidence="4 8" id="KW-1133">Transmembrane helix</keyword>
<evidence type="ECO:0000256" key="2">
    <source>
        <dbReference type="ARBA" id="ARBA00022475"/>
    </source>
</evidence>
<organism evidence="9 10">
    <name type="scientific">Zophobas morio</name>
    <dbReference type="NCBI Taxonomy" id="2755281"/>
    <lineage>
        <taxon>Eukaryota</taxon>
        <taxon>Metazoa</taxon>
        <taxon>Ecdysozoa</taxon>
        <taxon>Arthropoda</taxon>
        <taxon>Hexapoda</taxon>
        <taxon>Insecta</taxon>
        <taxon>Pterygota</taxon>
        <taxon>Neoptera</taxon>
        <taxon>Endopterygota</taxon>
        <taxon>Coleoptera</taxon>
        <taxon>Polyphaga</taxon>
        <taxon>Cucujiformia</taxon>
        <taxon>Tenebrionidae</taxon>
        <taxon>Zophobas</taxon>
    </lineage>
</organism>
<keyword evidence="7 8" id="KW-0807">Transducer</keyword>
<feature type="transmembrane region" description="Helical" evidence="8">
    <location>
        <begin position="268"/>
        <end position="287"/>
    </location>
</feature>
<evidence type="ECO:0000256" key="7">
    <source>
        <dbReference type="ARBA" id="ARBA00023224"/>
    </source>
</evidence>
<dbReference type="PANTHER" id="PTHR21143:SF133">
    <property type="entry name" value="GUSTATORY AND PHEROMONE RECEPTOR 32A-RELATED"/>
    <property type="match status" value="1"/>
</dbReference>
<evidence type="ECO:0000256" key="4">
    <source>
        <dbReference type="ARBA" id="ARBA00022989"/>
    </source>
</evidence>
<evidence type="ECO:0000256" key="8">
    <source>
        <dbReference type="RuleBase" id="RU363108"/>
    </source>
</evidence>
<dbReference type="Pfam" id="PF08395">
    <property type="entry name" value="7tm_7"/>
    <property type="match status" value="1"/>
</dbReference>
<keyword evidence="10" id="KW-1185">Reference proteome</keyword>
<feature type="transmembrane region" description="Helical" evidence="8">
    <location>
        <begin position="38"/>
        <end position="57"/>
    </location>
</feature>
<dbReference type="GO" id="GO:0030424">
    <property type="term" value="C:axon"/>
    <property type="evidence" value="ECO:0007669"/>
    <property type="project" value="TreeGrafter"/>
</dbReference>
<comment type="function">
    <text evidence="8">Gustatory receptor which mediates acceptance or avoidance behavior, depending on its substrates.</text>
</comment>
<reference evidence="9" key="1">
    <citation type="journal article" date="2023" name="G3 (Bethesda)">
        <title>Whole genome assemblies of Zophobas morio and Tenebrio molitor.</title>
        <authorList>
            <person name="Kaur S."/>
            <person name="Stinson S.A."/>
            <person name="diCenzo G.C."/>
        </authorList>
    </citation>
    <scope>NUCLEOTIDE SEQUENCE</scope>
    <source>
        <strain evidence="9">QUZm001</strain>
    </source>
</reference>
<dbReference type="GO" id="GO:0030425">
    <property type="term" value="C:dendrite"/>
    <property type="evidence" value="ECO:0007669"/>
    <property type="project" value="TreeGrafter"/>
</dbReference>
<evidence type="ECO:0000313" key="9">
    <source>
        <dbReference type="EMBL" id="KAJ3655433.1"/>
    </source>
</evidence>
<dbReference type="GO" id="GO:0007165">
    <property type="term" value="P:signal transduction"/>
    <property type="evidence" value="ECO:0007669"/>
    <property type="project" value="UniProtKB-KW"/>
</dbReference>
<evidence type="ECO:0000256" key="3">
    <source>
        <dbReference type="ARBA" id="ARBA00022692"/>
    </source>
</evidence>
<comment type="caution">
    <text evidence="9">The sequence shown here is derived from an EMBL/GenBank/DDBJ whole genome shotgun (WGS) entry which is preliminary data.</text>
</comment>
<gene>
    <name evidence="9" type="ORF">Zmor_014565</name>
</gene>
<dbReference type="AlphaFoldDB" id="A0AA38MGK5"/>
<dbReference type="InterPro" id="IPR013604">
    <property type="entry name" value="7TM_chemorcpt"/>
</dbReference>
<dbReference type="EMBL" id="JALNTZ010000004">
    <property type="protein sequence ID" value="KAJ3655433.1"/>
    <property type="molecule type" value="Genomic_DNA"/>
</dbReference>
<keyword evidence="3 8" id="KW-0812">Transmembrane</keyword>